<dbReference type="VEuPathDB" id="FungiDB:PV10_07713"/>
<comment type="subcellular location">
    <subcellularLocation>
        <location evidence="2 13">Mitochondrion</location>
    </subcellularLocation>
</comment>
<dbReference type="PANTHER" id="PTHR23342">
    <property type="entry name" value="N-ACETYLGLUTAMATE SYNTHASE"/>
    <property type="match status" value="1"/>
</dbReference>
<evidence type="ECO:0000256" key="13">
    <source>
        <dbReference type="PIRNR" id="PIRNR007892"/>
    </source>
</evidence>
<name>A0A0D1ZUD4_EXOME</name>
<dbReference type="EMBL" id="KN847524">
    <property type="protein sequence ID" value="KIV90403.1"/>
    <property type="molecule type" value="Genomic_DNA"/>
</dbReference>
<evidence type="ECO:0000256" key="2">
    <source>
        <dbReference type="ARBA" id="ARBA00004173"/>
    </source>
</evidence>
<evidence type="ECO:0000256" key="6">
    <source>
        <dbReference type="ARBA" id="ARBA00018802"/>
    </source>
</evidence>
<feature type="compositionally biased region" description="Basic and acidic residues" evidence="14">
    <location>
        <begin position="50"/>
        <end position="68"/>
    </location>
</feature>
<keyword evidence="11 13" id="KW-0012">Acyltransferase</keyword>
<dbReference type="AlphaFoldDB" id="A0A0D1ZUD4"/>
<evidence type="ECO:0000256" key="3">
    <source>
        <dbReference type="ARBA" id="ARBA00004925"/>
    </source>
</evidence>
<dbReference type="OrthoDB" id="5585968at2759"/>
<comment type="catalytic activity">
    <reaction evidence="12 13">
        <text>L-glutamate + acetyl-CoA = N-acetyl-L-glutamate + CoA + H(+)</text>
        <dbReference type="Rhea" id="RHEA:24292"/>
        <dbReference type="ChEBI" id="CHEBI:15378"/>
        <dbReference type="ChEBI" id="CHEBI:29985"/>
        <dbReference type="ChEBI" id="CHEBI:44337"/>
        <dbReference type="ChEBI" id="CHEBI:57287"/>
        <dbReference type="ChEBI" id="CHEBI:57288"/>
        <dbReference type="EC" id="2.3.1.1"/>
    </reaction>
</comment>
<evidence type="ECO:0000256" key="11">
    <source>
        <dbReference type="ARBA" id="ARBA00023315"/>
    </source>
</evidence>
<evidence type="ECO:0000256" key="5">
    <source>
        <dbReference type="ARBA" id="ARBA00012697"/>
    </source>
</evidence>
<evidence type="ECO:0000256" key="9">
    <source>
        <dbReference type="ARBA" id="ARBA00022946"/>
    </source>
</evidence>
<comment type="pathway">
    <text evidence="3 13">Amino-acid biosynthesis; L-arginine biosynthesis; N(2)-acetyl-L-ornithine from L-glutamate: step 1/4.</text>
</comment>
<dbReference type="UniPathway" id="UPA00068">
    <property type="reaction ID" value="UER00106"/>
</dbReference>
<dbReference type="GO" id="GO:0006526">
    <property type="term" value="P:L-arginine biosynthetic process"/>
    <property type="evidence" value="ECO:0007669"/>
    <property type="project" value="UniProtKB-UniPathway"/>
</dbReference>
<proteinExistence type="inferred from homology"/>
<dbReference type="CDD" id="cd04266">
    <property type="entry name" value="DUF619-NAGS-FABP"/>
    <property type="match status" value="1"/>
</dbReference>
<dbReference type="Pfam" id="PF04768">
    <property type="entry name" value="NAT"/>
    <property type="match status" value="1"/>
</dbReference>
<evidence type="ECO:0000256" key="8">
    <source>
        <dbReference type="ARBA" id="ARBA00022679"/>
    </source>
</evidence>
<keyword evidence="17" id="KW-1185">Reference proteome</keyword>
<evidence type="ECO:0000256" key="14">
    <source>
        <dbReference type="SAM" id="MobiDB-lite"/>
    </source>
</evidence>
<organism evidence="16 17">
    <name type="scientific">Exophiala mesophila</name>
    <name type="common">Black yeast-like fungus</name>
    <dbReference type="NCBI Taxonomy" id="212818"/>
    <lineage>
        <taxon>Eukaryota</taxon>
        <taxon>Fungi</taxon>
        <taxon>Dikarya</taxon>
        <taxon>Ascomycota</taxon>
        <taxon>Pezizomycotina</taxon>
        <taxon>Eurotiomycetes</taxon>
        <taxon>Chaetothyriomycetidae</taxon>
        <taxon>Chaetothyriales</taxon>
        <taxon>Herpotrichiellaceae</taxon>
        <taxon>Exophiala</taxon>
    </lineage>
</organism>
<dbReference type="InterPro" id="IPR036393">
    <property type="entry name" value="AceGlu_kinase-like_sf"/>
</dbReference>
<gene>
    <name evidence="16" type="ORF">PV10_07713</name>
</gene>
<accession>A0A0D1ZUD4</accession>
<keyword evidence="9" id="KW-0809">Transit peptide</keyword>
<evidence type="ECO:0000259" key="15">
    <source>
        <dbReference type="PROSITE" id="PS51731"/>
    </source>
</evidence>
<dbReference type="Gene3D" id="3.40.1160.10">
    <property type="entry name" value="Acetylglutamate kinase-like"/>
    <property type="match status" value="1"/>
</dbReference>
<dbReference type="RefSeq" id="XP_016221977.1">
    <property type="nucleotide sequence ID" value="XM_016372645.1"/>
</dbReference>
<keyword evidence="8 13" id="KW-0808">Transferase</keyword>
<dbReference type="EC" id="2.3.1.1" evidence="5 13"/>
<dbReference type="Gene3D" id="3.40.630.30">
    <property type="match status" value="1"/>
</dbReference>
<comment type="function">
    <text evidence="1 13">N-acetylglutamate synthase involved in arginine biosynthesis.</text>
</comment>
<protein>
    <recommendedName>
        <fullName evidence="6 13">Amino-acid acetyltransferase, mitochondrial</fullName>
        <ecNumber evidence="5 13">2.3.1.1</ecNumber>
    </recommendedName>
    <alternativeName>
        <fullName evidence="13">Glutamate N-acetyltransferase</fullName>
    </alternativeName>
    <alternativeName>
        <fullName evidence="13">N-acetylglutamate synthase</fullName>
    </alternativeName>
</protein>
<dbReference type="STRING" id="212818.A0A0D1ZUD4"/>
<feature type="compositionally biased region" description="Polar residues" evidence="14">
    <location>
        <begin position="37"/>
        <end position="49"/>
    </location>
</feature>
<dbReference type="FunFam" id="3.40.630.30:FF:000049">
    <property type="entry name" value="Amino-acid acetyltransferase, mitochondrial"/>
    <property type="match status" value="1"/>
</dbReference>
<dbReference type="GO" id="GO:0004042">
    <property type="term" value="F:L-glutamate N-acetyltransferase activity"/>
    <property type="evidence" value="ECO:0007669"/>
    <property type="project" value="InterPro"/>
</dbReference>
<evidence type="ECO:0000256" key="4">
    <source>
        <dbReference type="ARBA" id="ARBA00008694"/>
    </source>
</evidence>
<sequence length="657" mass="72847">MSAALARACVQHQHPPPHNIAADALRAFLKSHPATFSQKRTYSAQSAQSPDHESHPRHPIEPPHQRNWPAERERLRLENREFFTSLLSSAATKRDAKAYITRLKNPEKAIVPSATPTNPATRPAQTQVNLGGLFGRARAVEESPIFSHNQDNIDFALEEQETLHVALIKISNITSMSDSIVAGIARTLSSLSRLSMAPCVVVDESDTSNQPPTRQQVSAAADRLVSAIESYSQSGARIIDNALSLGSDGRPRVFMRRLLTRPLRRGRIPVVVPIAYSDQTHQAINITADQALVALVRELSGYIQPRAITPDQQAQSTWKPISVDRIIVVDETGCIPSTKSIDKKHVFVNLSQEYSALQEELRSSTDGKVSVRHASNLRMFRDALQLLPHTSSGLLTTPAAAANIDKEPTKAISSVGTRRQKNPLIHNLLTDKPAYSSSLPSGRLAQDTSSSSTTMSTFIKKGMPLIILPHPDAQVWKATSTPRLKLTDPRIDLKRLTYLVDDSFNRQLDVEAYLRRVNDRIAGVIIAGEYEGGAILTWETPPGASDNDHSRLVPYLDKFAVLKKSQGAGGVADIVFNAMVRTCFPNGVCWRSRKDNPVNKWYFERSRGTFKIPDTNWTMFWTTPDLLLDQNRQTFLDYEGVCRTVKPTWADGKVVVD</sequence>
<feature type="region of interest" description="Disordered" evidence="14">
    <location>
        <begin position="37"/>
        <end position="68"/>
    </location>
</feature>
<dbReference type="GO" id="GO:0005759">
    <property type="term" value="C:mitochondrial matrix"/>
    <property type="evidence" value="ECO:0007669"/>
    <property type="project" value="TreeGrafter"/>
</dbReference>
<keyword evidence="10 13" id="KW-0496">Mitochondrion</keyword>
<dbReference type="HOGENOM" id="CLU_013088_0_0_1"/>
<evidence type="ECO:0000313" key="16">
    <source>
        <dbReference type="EMBL" id="KIV90403.1"/>
    </source>
</evidence>
<dbReference type="InterPro" id="IPR011190">
    <property type="entry name" value="GlcNAc_Synth_fun"/>
</dbReference>
<evidence type="ECO:0000313" key="17">
    <source>
        <dbReference type="Proteomes" id="UP000054302"/>
    </source>
</evidence>
<evidence type="ECO:0000256" key="12">
    <source>
        <dbReference type="ARBA" id="ARBA00048372"/>
    </source>
</evidence>
<keyword evidence="7 13" id="KW-0028">Amino-acid biosynthesis</keyword>
<dbReference type="Proteomes" id="UP000054302">
    <property type="component" value="Unassembled WGS sequence"/>
</dbReference>
<reference evidence="16 17" key="1">
    <citation type="submission" date="2015-01" db="EMBL/GenBank/DDBJ databases">
        <title>The Genome Sequence of Exophiala mesophila CBS40295.</title>
        <authorList>
            <consortium name="The Broad Institute Genomics Platform"/>
            <person name="Cuomo C."/>
            <person name="de Hoog S."/>
            <person name="Gorbushina A."/>
            <person name="Stielow B."/>
            <person name="Teixiera M."/>
            <person name="Abouelleil A."/>
            <person name="Chapman S.B."/>
            <person name="Priest M."/>
            <person name="Young S.K."/>
            <person name="Wortman J."/>
            <person name="Nusbaum C."/>
            <person name="Birren B."/>
        </authorList>
    </citation>
    <scope>NUCLEOTIDE SEQUENCE [LARGE SCALE GENOMIC DNA]</scope>
    <source>
        <strain evidence="16 17">CBS 40295</strain>
    </source>
</reference>
<comment type="similarity">
    <text evidence="4 13">Belongs to the acetyltransferase family.</text>
</comment>
<dbReference type="PROSITE" id="PS51731">
    <property type="entry name" value="GNAT_NAGS"/>
    <property type="match status" value="1"/>
</dbReference>
<dbReference type="OMA" id="NAMVRDC"/>
<dbReference type="GeneID" id="27325558"/>
<evidence type="ECO:0000256" key="1">
    <source>
        <dbReference type="ARBA" id="ARBA00002294"/>
    </source>
</evidence>
<evidence type="ECO:0000256" key="10">
    <source>
        <dbReference type="ARBA" id="ARBA00023128"/>
    </source>
</evidence>
<feature type="domain" description="N-acetyltransferase" evidence="15">
    <location>
        <begin position="480"/>
        <end position="645"/>
    </location>
</feature>
<dbReference type="InterPro" id="IPR006855">
    <property type="entry name" value="Vertebrate-like_GNAT_dom"/>
</dbReference>
<dbReference type="PIRSF" id="PIRSF007892">
    <property type="entry name" value="NAGS_fungal"/>
    <property type="match status" value="1"/>
</dbReference>
<dbReference type="PANTHER" id="PTHR23342:SF4">
    <property type="entry name" value="AMINO-ACID ACETYLTRANSFERASE, MITOCHONDRIAL"/>
    <property type="match status" value="1"/>
</dbReference>
<evidence type="ECO:0000256" key="7">
    <source>
        <dbReference type="ARBA" id="ARBA00022605"/>
    </source>
</evidence>
<dbReference type="GO" id="GO:0006592">
    <property type="term" value="P:ornithine biosynthetic process"/>
    <property type="evidence" value="ECO:0007669"/>
    <property type="project" value="TreeGrafter"/>
</dbReference>